<evidence type="ECO:0000256" key="1">
    <source>
        <dbReference type="SAM" id="SignalP"/>
    </source>
</evidence>
<protein>
    <submittedName>
        <fullName evidence="3">SH3 domain-containing protein</fullName>
    </submittedName>
</protein>
<reference evidence="4" key="1">
    <citation type="submission" date="2016-10" db="EMBL/GenBank/DDBJ databases">
        <authorList>
            <person name="Varghese N."/>
            <person name="Submissions S."/>
        </authorList>
    </citation>
    <scope>NUCLEOTIDE SEQUENCE [LARGE SCALE GENOMIC DNA]</scope>
    <source>
        <strain evidence="4">CGMCC 1.7285</strain>
    </source>
</reference>
<organism evidence="3 4">
    <name type="scientific">Pseudidiomarina maritima</name>
    <dbReference type="NCBI Taxonomy" id="519453"/>
    <lineage>
        <taxon>Bacteria</taxon>
        <taxon>Pseudomonadati</taxon>
        <taxon>Pseudomonadota</taxon>
        <taxon>Gammaproteobacteria</taxon>
        <taxon>Alteromonadales</taxon>
        <taxon>Idiomarinaceae</taxon>
        <taxon>Pseudidiomarina</taxon>
    </lineage>
</organism>
<evidence type="ECO:0000313" key="4">
    <source>
        <dbReference type="Proteomes" id="UP000199424"/>
    </source>
</evidence>
<feature type="domain" description="SH3b" evidence="2">
    <location>
        <begin position="76"/>
        <end position="129"/>
    </location>
</feature>
<dbReference type="Gene3D" id="2.30.30.40">
    <property type="entry name" value="SH3 Domains"/>
    <property type="match status" value="1"/>
</dbReference>
<dbReference type="Proteomes" id="UP000199424">
    <property type="component" value="Unassembled WGS sequence"/>
</dbReference>
<evidence type="ECO:0000259" key="2">
    <source>
        <dbReference type="Pfam" id="PF08239"/>
    </source>
</evidence>
<feature type="signal peptide" evidence="1">
    <location>
        <begin position="1"/>
        <end position="25"/>
    </location>
</feature>
<evidence type="ECO:0000313" key="3">
    <source>
        <dbReference type="EMBL" id="SFR45701.1"/>
    </source>
</evidence>
<name>A0A1I6GUC5_9GAMM</name>
<sequence length="134" mass="14505">MRGIMKLTSAMVVAIGFIASAPAAAQDSWGRKLGEVLGELPLGDYYRSLTSFNDVQWVTNDTLVAQGVMYRVEANSNVNVRAGTSTQTAVVASVGPNERVIILKKKPFEAWFFVRLASGTQGYIHESLLVPVDA</sequence>
<gene>
    <name evidence="3" type="ORF">SAMN04488070_1216</name>
</gene>
<proteinExistence type="predicted"/>
<dbReference type="Pfam" id="PF08239">
    <property type="entry name" value="SH3_3"/>
    <property type="match status" value="1"/>
</dbReference>
<keyword evidence="1" id="KW-0732">Signal</keyword>
<dbReference type="RefSeq" id="WP_092856333.1">
    <property type="nucleotide sequence ID" value="NZ_FOYU01000001.1"/>
</dbReference>
<dbReference type="InterPro" id="IPR003646">
    <property type="entry name" value="SH3-like_bac-type"/>
</dbReference>
<keyword evidence="4" id="KW-1185">Reference proteome</keyword>
<dbReference type="AlphaFoldDB" id="A0A1I6GUC5"/>
<dbReference type="EMBL" id="FOYU01000001">
    <property type="protein sequence ID" value="SFR45701.1"/>
    <property type="molecule type" value="Genomic_DNA"/>
</dbReference>
<feature type="chain" id="PRO_5011659420" evidence="1">
    <location>
        <begin position="26"/>
        <end position="134"/>
    </location>
</feature>
<accession>A0A1I6GUC5</accession>